<dbReference type="SUPFAM" id="SSF54285">
    <property type="entry name" value="MoaD/ThiS"/>
    <property type="match status" value="1"/>
</dbReference>
<dbReference type="Proteomes" id="UP000440224">
    <property type="component" value="Unassembled WGS sequence"/>
</dbReference>
<dbReference type="InterPro" id="IPR016155">
    <property type="entry name" value="Mopterin_synth/thiamin_S_b"/>
</dbReference>
<name>A0A6N7Q3U8_9BACT</name>
<dbReference type="OrthoDB" id="5520080at2"/>
<keyword evidence="2" id="KW-1185">Reference proteome</keyword>
<dbReference type="Pfam" id="PF02597">
    <property type="entry name" value="ThiS"/>
    <property type="match status" value="1"/>
</dbReference>
<evidence type="ECO:0000313" key="2">
    <source>
        <dbReference type="Proteomes" id="UP000440224"/>
    </source>
</evidence>
<accession>A0A6N7Q3U8</accession>
<protein>
    <recommendedName>
        <fullName evidence="3">MoaD/ThiS family protein</fullName>
    </recommendedName>
</protein>
<evidence type="ECO:0000313" key="1">
    <source>
        <dbReference type="EMBL" id="MRG98377.1"/>
    </source>
</evidence>
<gene>
    <name evidence="1" type="ORF">GF068_41655</name>
</gene>
<dbReference type="RefSeq" id="WP_153825140.1">
    <property type="nucleotide sequence ID" value="NZ_WJIE01000030.1"/>
</dbReference>
<dbReference type="AlphaFoldDB" id="A0A6N7Q3U8"/>
<comment type="caution">
    <text evidence="1">The sequence shown here is derived from an EMBL/GenBank/DDBJ whole genome shotgun (WGS) entry which is preliminary data.</text>
</comment>
<dbReference type="CDD" id="cd17040">
    <property type="entry name" value="Ubl_MoaD_like"/>
    <property type="match status" value="1"/>
</dbReference>
<evidence type="ECO:0008006" key="3">
    <source>
        <dbReference type="Google" id="ProtNLM"/>
    </source>
</evidence>
<dbReference type="InterPro" id="IPR012675">
    <property type="entry name" value="Beta-grasp_dom_sf"/>
</dbReference>
<proteinExistence type="predicted"/>
<sequence>MVTIELYGVARLRAGREVIELDARSLGEALLGLGATCPVLEPSIVAGGRLAPGWLVALNGAQITADPETPLGDGDVVVLVSADAGG</sequence>
<dbReference type="Gene3D" id="3.10.20.30">
    <property type="match status" value="1"/>
</dbReference>
<dbReference type="InterPro" id="IPR003749">
    <property type="entry name" value="ThiS/MoaD-like"/>
</dbReference>
<reference evidence="1 2" key="1">
    <citation type="submission" date="2019-10" db="EMBL/GenBank/DDBJ databases">
        <title>A soil myxobacterium in the family Polyangiaceae.</title>
        <authorList>
            <person name="Li Y."/>
            <person name="Wang J."/>
        </authorList>
    </citation>
    <scope>NUCLEOTIDE SEQUENCE [LARGE SCALE GENOMIC DNA]</scope>
    <source>
        <strain evidence="1 2">DSM 14734</strain>
    </source>
</reference>
<organism evidence="1 2">
    <name type="scientific">Polyangium spumosum</name>
    <dbReference type="NCBI Taxonomy" id="889282"/>
    <lineage>
        <taxon>Bacteria</taxon>
        <taxon>Pseudomonadati</taxon>
        <taxon>Myxococcota</taxon>
        <taxon>Polyangia</taxon>
        <taxon>Polyangiales</taxon>
        <taxon>Polyangiaceae</taxon>
        <taxon>Polyangium</taxon>
    </lineage>
</organism>
<dbReference type="EMBL" id="WJIE01000030">
    <property type="protein sequence ID" value="MRG98377.1"/>
    <property type="molecule type" value="Genomic_DNA"/>
</dbReference>